<dbReference type="PATRIC" id="fig|1434107.4.peg.1610"/>
<dbReference type="InterPro" id="IPR000326">
    <property type="entry name" value="PAP2/HPO"/>
</dbReference>
<evidence type="ECO:0000256" key="1">
    <source>
        <dbReference type="SAM" id="Phobius"/>
    </source>
</evidence>
<dbReference type="SUPFAM" id="SSF48317">
    <property type="entry name" value="Acid phosphatase/Vanadium-dependent haloperoxidase"/>
    <property type="match status" value="1"/>
</dbReference>
<feature type="transmembrane region" description="Helical" evidence="1">
    <location>
        <begin position="332"/>
        <end position="351"/>
    </location>
</feature>
<protein>
    <submittedName>
        <fullName evidence="3">Pap2 superfamily protein</fullName>
    </submittedName>
</protein>
<dbReference type="PANTHER" id="PTHR14969">
    <property type="entry name" value="SPHINGOSINE-1-PHOSPHATE PHOSPHOHYDROLASE"/>
    <property type="match status" value="1"/>
</dbReference>
<evidence type="ECO:0000259" key="2">
    <source>
        <dbReference type="SMART" id="SM00014"/>
    </source>
</evidence>
<dbReference type="STRING" id="1434107.MSBR3_1225"/>
<feature type="transmembrane region" description="Helical" evidence="1">
    <location>
        <begin position="70"/>
        <end position="91"/>
    </location>
</feature>
<keyword evidence="1" id="KW-1133">Transmembrane helix</keyword>
<dbReference type="GO" id="GO:0042392">
    <property type="term" value="F:sphingosine-1-phosphate phosphatase activity"/>
    <property type="evidence" value="ECO:0007669"/>
    <property type="project" value="TreeGrafter"/>
</dbReference>
<dbReference type="Pfam" id="PF01569">
    <property type="entry name" value="PAP2"/>
    <property type="match status" value="1"/>
</dbReference>
<name>A0A0E3SLY2_METBA</name>
<dbReference type="Proteomes" id="UP000033066">
    <property type="component" value="Chromosome"/>
</dbReference>
<dbReference type="Gene3D" id="1.20.144.10">
    <property type="entry name" value="Phosphatidic acid phosphatase type 2/haloperoxidase"/>
    <property type="match status" value="1"/>
</dbReference>
<dbReference type="AlphaFoldDB" id="A0A0E3SLY2"/>
<feature type="transmembrane region" description="Helical" evidence="1">
    <location>
        <begin position="292"/>
        <end position="312"/>
    </location>
</feature>
<reference evidence="3" key="1">
    <citation type="submission" date="2014-07" db="EMBL/GenBank/DDBJ databases">
        <title>Methanogenic archaea and the global carbon cycle.</title>
        <authorList>
            <person name="Henriksen J.R."/>
            <person name="Luke J."/>
            <person name="Reinhart S."/>
            <person name="Benedict M.N."/>
            <person name="Youngblut N.D."/>
            <person name="Metcalf M.E."/>
            <person name="Whitaker R.J."/>
            <person name="Metcalf W.W."/>
        </authorList>
    </citation>
    <scope>NUCLEOTIDE SEQUENCE [LARGE SCALE GENOMIC DNA]</scope>
    <source>
        <strain evidence="3">3</strain>
    </source>
</reference>
<proteinExistence type="predicted"/>
<dbReference type="GeneID" id="24788748"/>
<feature type="transmembrane region" description="Helical" evidence="1">
    <location>
        <begin position="238"/>
        <end position="257"/>
    </location>
</feature>
<dbReference type="PANTHER" id="PTHR14969:SF13">
    <property type="entry name" value="AT30094P"/>
    <property type="match status" value="1"/>
</dbReference>
<feature type="transmembrane region" description="Helical" evidence="1">
    <location>
        <begin position="197"/>
        <end position="217"/>
    </location>
</feature>
<evidence type="ECO:0000313" key="3">
    <source>
        <dbReference type="EMBL" id="AKB81803.1"/>
    </source>
</evidence>
<gene>
    <name evidence="3" type="ORF">MSBR3_1225</name>
</gene>
<dbReference type="HOGENOM" id="CLU_071222_0_0_2"/>
<dbReference type="SMART" id="SM00014">
    <property type="entry name" value="acidPPc"/>
    <property type="match status" value="1"/>
</dbReference>
<feature type="domain" description="Phosphatidic acid phosphatase type 2/haloperoxidase" evidence="2">
    <location>
        <begin position="69"/>
        <end position="212"/>
    </location>
</feature>
<dbReference type="EMBL" id="CP009517">
    <property type="protein sequence ID" value="AKB81803.1"/>
    <property type="molecule type" value="Genomic_DNA"/>
</dbReference>
<dbReference type="KEGG" id="mbak:MSBR3_1225"/>
<dbReference type="RefSeq" id="WP_230627907.1">
    <property type="nucleotide sequence ID" value="NZ_CP009517.1"/>
</dbReference>
<dbReference type="InterPro" id="IPR036938">
    <property type="entry name" value="PAP2/HPO_sf"/>
</dbReference>
<keyword evidence="4" id="KW-1185">Reference proteome</keyword>
<keyword evidence="1" id="KW-0472">Membrane</keyword>
<evidence type="ECO:0000313" key="4">
    <source>
        <dbReference type="Proteomes" id="UP000033066"/>
    </source>
</evidence>
<feature type="transmembrane region" description="Helical" evidence="1">
    <location>
        <begin position="35"/>
        <end position="63"/>
    </location>
</feature>
<organism evidence="3 4">
    <name type="scientific">Methanosarcina barkeri 3</name>
    <dbReference type="NCBI Taxonomy" id="1434107"/>
    <lineage>
        <taxon>Archaea</taxon>
        <taxon>Methanobacteriati</taxon>
        <taxon>Methanobacteriota</taxon>
        <taxon>Stenosarchaea group</taxon>
        <taxon>Methanomicrobia</taxon>
        <taxon>Methanosarcinales</taxon>
        <taxon>Methanosarcinaceae</taxon>
        <taxon>Methanosarcina</taxon>
    </lineage>
</organism>
<sequence length="373" mass="41997">MDKIEYICRQMVNQESKPLFQTEPILYLQSLGNDWLTFLMILITSMGSSAFLVTIIIIITFGINFRKGFLLFQLLIWTGLTTEIIKTVVAFPRPDYVDNRVLNLEHGVRSTSPFNGSGPDGIFELPDRKVLKTFRLQEALSPSPFGFPSGHVAITTALWGGSSAIFNSRKIKTMAPFMVLLVALSRMYLGRHFLGDILGGAIIGLLFLTAFTLFLKSSLKDDFFKKENFELTFRTKNLIIYLFLFVIPLVLIASSMISAEVAGFFLGTNAAYVLIIRKGLPDDSGSSGQRILRILIGLLLFGISSFVLDVGFHNTETVTYFSLKFIEFLKAFIPACTIWVSVVVCTKLNLYRRERELLSDRKGAFKQSKHEME</sequence>
<keyword evidence="1" id="KW-0812">Transmembrane</keyword>
<accession>A0A0E3SLY2</accession>